<accession>A0ABW7TEX2</accession>
<dbReference type="RefSeq" id="WP_051157739.1">
    <property type="nucleotide sequence ID" value="NZ_JBIRUQ010000001.1"/>
</dbReference>
<dbReference type="PANTHER" id="PTHR37477:SF1">
    <property type="entry name" value="COBALT-PRECORRIN-5A HYDROLASE"/>
    <property type="match status" value="1"/>
</dbReference>
<evidence type="ECO:0000259" key="1">
    <source>
        <dbReference type="Pfam" id="PF01890"/>
    </source>
</evidence>
<evidence type="ECO:0000313" key="3">
    <source>
        <dbReference type="Proteomes" id="UP001611263"/>
    </source>
</evidence>
<comment type="caution">
    <text evidence="2">The sequence shown here is derived from an EMBL/GenBank/DDBJ whole genome shotgun (WGS) entry which is preliminary data.</text>
</comment>
<dbReference type="InterPro" id="IPR052553">
    <property type="entry name" value="CbiG_hydrolase"/>
</dbReference>
<evidence type="ECO:0000313" key="2">
    <source>
        <dbReference type="EMBL" id="MFI1459569.1"/>
    </source>
</evidence>
<dbReference type="EMBL" id="JBIRUQ010000001">
    <property type="protein sequence ID" value="MFI1459569.1"/>
    <property type="molecule type" value="Genomic_DNA"/>
</dbReference>
<dbReference type="InterPro" id="IPR036518">
    <property type="entry name" value="CobE/GbiG_C_sf"/>
</dbReference>
<dbReference type="Gene3D" id="3.30.420.180">
    <property type="entry name" value="CobE/GbiG C-terminal domain"/>
    <property type="match status" value="1"/>
</dbReference>
<organism evidence="2 3">
    <name type="scientific">Nocardia carnea</name>
    <dbReference type="NCBI Taxonomy" id="37328"/>
    <lineage>
        <taxon>Bacteria</taxon>
        <taxon>Bacillati</taxon>
        <taxon>Actinomycetota</taxon>
        <taxon>Actinomycetes</taxon>
        <taxon>Mycobacteriales</taxon>
        <taxon>Nocardiaceae</taxon>
        <taxon>Nocardia</taxon>
    </lineage>
</organism>
<proteinExistence type="predicted"/>
<dbReference type="PANTHER" id="PTHR37477">
    <property type="entry name" value="COBALT-PRECORRIN-5A HYDROLASE"/>
    <property type="match status" value="1"/>
</dbReference>
<feature type="domain" description="CobE/GbiG C-terminal" evidence="1">
    <location>
        <begin position="13"/>
        <end position="124"/>
    </location>
</feature>
<keyword evidence="3" id="KW-1185">Reference proteome</keyword>
<protein>
    <submittedName>
        <fullName evidence="2">Cobalamin biosynthesis protein</fullName>
    </submittedName>
</protein>
<dbReference type="Proteomes" id="UP001611263">
    <property type="component" value="Unassembled WGS sequence"/>
</dbReference>
<reference evidence="2 3" key="1">
    <citation type="submission" date="2024-10" db="EMBL/GenBank/DDBJ databases">
        <title>The Natural Products Discovery Center: Release of the First 8490 Sequenced Strains for Exploring Actinobacteria Biosynthetic Diversity.</title>
        <authorList>
            <person name="Kalkreuter E."/>
            <person name="Kautsar S.A."/>
            <person name="Yang D."/>
            <person name="Bader C.D."/>
            <person name="Teijaro C.N."/>
            <person name="Fluegel L."/>
            <person name="Davis C.M."/>
            <person name="Simpson J.R."/>
            <person name="Lauterbach L."/>
            <person name="Steele A.D."/>
            <person name="Gui C."/>
            <person name="Meng S."/>
            <person name="Li G."/>
            <person name="Viehrig K."/>
            <person name="Ye F."/>
            <person name="Su P."/>
            <person name="Kiefer A.F."/>
            <person name="Nichols A."/>
            <person name="Cepeda A.J."/>
            <person name="Yan W."/>
            <person name="Fan B."/>
            <person name="Jiang Y."/>
            <person name="Adhikari A."/>
            <person name="Zheng C.-J."/>
            <person name="Schuster L."/>
            <person name="Cowan T.M."/>
            <person name="Smanski M.J."/>
            <person name="Chevrette M.G."/>
            <person name="De Carvalho L.P.S."/>
            <person name="Shen B."/>
        </authorList>
    </citation>
    <scope>NUCLEOTIDE SEQUENCE [LARGE SCALE GENOMIC DNA]</scope>
    <source>
        <strain evidence="2 3">NPDC020568</strain>
    </source>
</reference>
<dbReference type="GeneID" id="93506183"/>
<sequence length="130" mass="13024">MTSEDTAAPASRLAVGLGLRPGRSADQILTALDTAFPGARIACLATVDRRAAEPGVRLAAEMLGVPVRGFTAAALANVQVPNPSGTVMRVFGIPGVAEAAALLAGCGPLLVPRRVVQGVVIAAAGTRGEE</sequence>
<name>A0ABW7TEX2_9NOCA</name>
<dbReference type="SUPFAM" id="SSF159664">
    <property type="entry name" value="CobE/GbiG C-terminal domain-like"/>
    <property type="match status" value="1"/>
</dbReference>
<gene>
    <name evidence="2" type="ORF">ACH4WX_02475</name>
</gene>
<dbReference type="InterPro" id="IPR002750">
    <property type="entry name" value="CobE/GbiG_C"/>
</dbReference>
<dbReference type="Pfam" id="PF01890">
    <property type="entry name" value="CbiG_C"/>
    <property type="match status" value="1"/>
</dbReference>